<feature type="region of interest" description="Disordered" evidence="5">
    <location>
        <begin position="99"/>
        <end position="127"/>
    </location>
</feature>
<protein>
    <recommendedName>
        <fullName evidence="6">THAP-type domain-containing protein</fullName>
    </recommendedName>
</protein>
<keyword evidence="3" id="KW-0862">Zinc</keyword>
<evidence type="ECO:0000256" key="5">
    <source>
        <dbReference type="SAM" id="MobiDB-lite"/>
    </source>
</evidence>
<dbReference type="Proteomes" id="UP001352852">
    <property type="component" value="Unassembled WGS sequence"/>
</dbReference>
<evidence type="ECO:0000313" key="7">
    <source>
        <dbReference type="EMBL" id="MED6290030.1"/>
    </source>
</evidence>
<feature type="domain" description="THAP-type" evidence="6">
    <location>
        <begin position="3"/>
        <end position="38"/>
    </location>
</feature>
<evidence type="ECO:0000259" key="6">
    <source>
        <dbReference type="Pfam" id="PF05485"/>
    </source>
</evidence>
<keyword evidence="2" id="KW-0863">Zinc-finger</keyword>
<gene>
    <name evidence="7" type="ORF">CHARACLAT_008913</name>
</gene>
<name>A0ABU7ESC6_9TELE</name>
<sequence>RKQLERCLQWIKQCGRPHSQLNVSKINKHAYVCSKHFVNGKPTPEYPNPVVAVQVLNHTREQLGASRKPPKHRLGLAELNASSSNSCTDYAEETQHHVDDCESPEQPPLPGCQLEREPEEGQRSMSDKEIVRQCRIIPLLETLIDNGYLQRGDGIMADKSFLIEDKT</sequence>
<evidence type="ECO:0000256" key="1">
    <source>
        <dbReference type="ARBA" id="ARBA00022723"/>
    </source>
</evidence>
<reference evidence="7 8" key="1">
    <citation type="submission" date="2021-06" db="EMBL/GenBank/DDBJ databases">
        <authorList>
            <person name="Palmer J.M."/>
        </authorList>
    </citation>
    <scope>NUCLEOTIDE SEQUENCE [LARGE SCALE GENOMIC DNA]</scope>
    <source>
        <strain evidence="7 8">CL_MEX2019</strain>
        <tissue evidence="7">Muscle</tissue>
    </source>
</reference>
<keyword evidence="8" id="KW-1185">Reference proteome</keyword>
<evidence type="ECO:0000313" key="8">
    <source>
        <dbReference type="Proteomes" id="UP001352852"/>
    </source>
</evidence>
<dbReference type="EMBL" id="JAHUTJ010066108">
    <property type="protein sequence ID" value="MED6290030.1"/>
    <property type="molecule type" value="Genomic_DNA"/>
</dbReference>
<dbReference type="InterPro" id="IPR006612">
    <property type="entry name" value="THAP_Znf"/>
</dbReference>
<comment type="caution">
    <text evidence="7">The sequence shown here is derived from an EMBL/GenBank/DDBJ whole genome shotgun (WGS) entry which is preliminary data.</text>
</comment>
<proteinExistence type="predicted"/>
<evidence type="ECO:0000256" key="4">
    <source>
        <dbReference type="ARBA" id="ARBA00023125"/>
    </source>
</evidence>
<dbReference type="Pfam" id="PF05485">
    <property type="entry name" value="THAP"/>
    <property type="match status" value="1"/>
</dbReference>
<feature type="non-terminal residue" evidence="7">
    <location>
        <position position="1"/>
    </location>
</feature>
<keyword evidence="4" id="KW-0238">DNA-binding</keyword>
<accession>A0ABU7ESC6</accession>
<keyword evidence="1" id="KW-0479">Metal-binding</keyword>
<organism evidence="7 8">
    <name type="scientific">Characodon lateralis</name>
    <dbReference type="NCBI Taxonomy" id="208331"/>
    <lineage>
        <taxon>Eukaryota</taxon>
        <taxon>Metazoa</taxon>
        <taxon>Chordata</taxon>
        <taxon>Craniata</taxon>
        <taxon>Vertebrata</taxon>
        <taxon>Euteleostomi</taxon>
        <taxon>Actinopterygii</taxon>
        <taxon>Neopterygii</taxon>
        <taxon>Teleostei</taxon>
        <taxon>Neoteleostei</taxon>
        <taxon>Acanthomorphata</taxon>
        <taxon>Ovalentaria</taxon>
        <taxon>Atherinomorphae</taxon>
        <taxon>Cyprinodontiformes</taxon>
        <taxon>Goodeidae</taxon>
        <taxon>Characodon</taxon>
    </lineage>
</organism>
<evidence type="ECO:0000256" key="2">
    <source>
        <dbReference type="ARBA" id="ARBA00022771"/>
    </source>
</evidence>
<evidence type="ECO:0000256" key="3">
    <source>
        <dbReference type="ARBA" id="ARBA00022833"/>
    </source>
</evidence>
<feature type="compositionally biased region" description="Basic and acidic residues" evidence="5">
    <location>
        <begin position="114"/>
        <end position="127"/>
    </location>
</feature>